<dbReference type="EMBL" id="BDJG01000022">
    <property type="protein sequence ID" value="GAW54775.1"/>
    <property type="molecule type" value="Genomic_DNA"/>
</dbReference>
<feature type="binding site" evidence="3">
    <location>
        <position position="58"/>
    </location>
    <ligand>
        <name>FMN</name>
        <dbReference type="ChEBI" id="CHEBI:58210"/>
    </ligand>
</feature>
<evidence type="ECO:0007829" key="3">
    <source>
        <dbReference type="PDB" id="7CZA"/>
    </source>
</evidence>
<feature type="binding site" evidence="3">
    <location>
        <position position="229"/>
    </location>
    <ligand>
        <name>FMN</name>
        <dbReference type="ChEBI" id="CHEBI:58210"/>
    </ligand>
</feature>
<keyword evidence="3" id="KW-0285">Flavoprotein</keyword>
<evidence type="ECO:0000313" key="1">
    <source>
        <dbReference type="EMBL" id="GAW54775.1"/>
    </source>
</evidence>
<evidence type="ECO:0007829" key="2">
    <source>
        <dbReference type="PDB" id="6LR1"/>
    </source>
</evidence>
<keyword evidence="3" id="KW-0547">Nucleotide-binding</keyword>
<proteinExistence type="evidence at protein level"/>
<feature type="binding site" evidence="3">
    <location>
        <position position="227"/>
    </location>
    <ligand>
        <name>FMN</name>
        <dbReference type="ChEBI" id="CHEBI:58210"/>
    </ligand>
</feature>
<dbReference type="PDB" id="7CZA">
    <property type="method" value="X-ray"/>
    <property type="resolution" value="3.21 A"/>
    <property type="chains" value="A/B=1-451"/>
</dbReference>
<organism evidence="1">
    <name type="scientific">Nocardioides sp. PD653</name>
    <dbReference type="NCBI Taxonomy" id="393303"/>
    <lineage>
        <taxon>Bacteria</taxon>
        <taxon>Bacillati</taxon>
        <taxon>Actinomycetota</taxon>
        <taxon>Actinomycetes</taxon>
        <taxon>Propionibacteriales</taxon>
        <taxon>Nocardioidaceae</taxon>
        <taxon>Nocardioides</taxon>
    </lineage>
</organism>
<protein>
    <submittedName>
        <fullName evidence="1">Hexachlorobenzene oxidative dehalogenase</fullName>
    </submittedName>
</protein>
<accession>A0A1V1W347</accession>
<comment type="caution">
    <text evidence="1">The sequence shown here is derived from an EMBL/GenBank/DDBJ whole genome shotgun (WGS) entry which is preliminary data.</text>
</comment>
<reference evidence="1" key="1">
    <citation type="journal article" date="2017" name="Appl. Environ. Microbiol.">
        <title>Identification of the hcb Gene Operon Involved in Catalyzing Aerobic Hexachlorobenzene Dechlorination in Nocardioides sp. Strain PD653.</title>
        <authorList>
            <person name="Ito K."/>
            <person name="Takagi K."/>
            <person name="Iwasaki A."/>
            <person name="Tanaka N."/>
            <person name="Kanesaki Y."/>
            <person name="Martin-Laurent F."/>
            <person name="Igimi S."/>
        </authorList>
    </citation>
    <scope>NUCLEOTIDE SEQUENCE</scope>
    <source>
        <strain evidence="1">PD653</strain>
    </source>
</reference>
<feature type="binding site" evidence="3">
    <location>
        <position position="230"/>
    </location>
    <ligand>
        <name>FMN</name>
        <dbReference type="ChEBI" id="CHEBI:58210"/>
    </ligand>
</feature>
<gene>
    <name evidence="1" type="primary">hcbA1</name>
    <name evidence="1" type="ORF">PD653_2189</name>
</gene>
<dbReference type="PDB" id="6LR1">
    <property type="method" value="X-ray"/>
    <property type="resolution" value="2.50 A"/>
    <property type="chains" value="A/B=1-451"/>
</dbReference>
<reference evidence="1" key="3">
    <citation type="journal article" date="2018" name="J. Pestic. Sci.">
        <title>Identification of the novel hcbB operon catalyzing the dechlorination of pentachlorophenol in the Gram-positive bacterium Nocardioides sp. strain PD653.</title>
        <authorList>
            <person name="Ito K."/>
            <person name="Takagi K."/>
            <person name="Matsushima Y."/>
            <person name="Iwasaki A."/>
            <person name="Tanaka N."/>
            <person name="Kanesaki Y."/>
            <person name="Martin-Laurent Martin-Laurent F.F."/>
            <person name="Igimi S."/>
        </authorList>
    </citation>
    <scope>NUCLEOTIDE SEQUENCE</scope>
    <source>
        <strain evidence="1">PD653</strain>
    </source>
</reference>
<reference evidence="1" key="2">
    <citation type="journal article" date="2017" name="Appl. Environ. Microbiol.">
        <title>Identification of the hcb gene operon involved in catalyzing aerobic hexachlorobenzene dechlorination in Nocardioides sp. strain PD653.</title>
        <authorList>
            <person name="Ito K."/>
            <person name="Takagi K."/>
            <person name="Iwasaki A."/>
            <person name="Tanaka N."/>
            <person name="Kanesaki Y."/>
            <person name="Martin-Laurent F."/>
            <person name="Igimi S."/>
        </authorList>
    </citation>
    <scope>NUCLEOTIDE SEQUENCE</scope>
    <source>
        <strain evidence="1">PD653</strain>
    </source>
</reference>
<name>A0ACD6B9T9_9ACTN</name>
<accession>A0ACD6B9T9</accession>
<keyword evidence="2 3" id="KW-0002">3D-structure</keyword>
<feature type="binding site" evidence="3">
    <location>
        <position position="104"/>
    </location>
    <ligand>
        <name>FMN</name>
        <dbReference type="ChEBI" id="CHEBI:58210"/>
    </ligand>
</feature>
<feature type="binding site" evidence="3">
    <location>
        <position position="158"/>
    </location>
    <ligand>
        <name>FMN</name>
        <dbReference type="ChEBI" id="CHEBI:58210"/>
    </ligand>
</feature>
<sequence length="451" mass="50133">MRDTLVLNAFHMNTVCHMYDGGWRNPADRQVEFATLEFWKEVAQTLERGFFDSLFFADVMGTDAAYGDSWDIYAEQGIHFPMHDAASLVAALIPHTEHLGLTFSSSVIQDHPFSFAKRASTLDHLSGGRVGWNIVTGGTINASQNFGYDSLVPHDERYAIGEEYMEVVYKLWEGSWDEGALVADKTKGIYADPSKIHKINHRGERYRVAGPHLTLPSPQRTPFLFQAGASTAGRAFASRHAEATLVLCLTPDSMRVAYKQMQELLAAAGRASDDLLMVQGMSFIVGSTEEEARRKAEEQDQYLDVDALAARVSRDLGVDLSGADADQPLDTIQTEATQGIAKLMMEAVPDGRPKVKDLPLLYSIRIVGTPETIADELTEWRDAGMGGINMAAQMLPGTDADFVDYVVPELQRRGMVQHEYRPGTLREKVFPGRDRLLNERHPASRYRGIFS</sequence>
<keyword evidence="3" id="KW-0288">FMN</keyword>
<reference evidence="2 3" key="4">
    <citation type="journal article" date="2020" name="Appl. Environ. Microbiol.">
        <title>Hexachlorobenzene Monooxygenase Substrate Selectivity and Catalysis: Structural and Biochemical Insights.</title>
        <authorList>
            <person name="Guo Y."/>
            <person name="Li D.F."/>
            <person name="Ji H."/>
            <person name="Zheng J."/>
            <person name="Zhou N.Y."/>
        </authorList>
    </citation>
    <scope>X-RAY CRYSTALLOGRAPHY (2.50 ANGSTROMS) OF 1-451 IN COMPLEX WITH FMN</scope>
</reference>